<dbReference type="OrthoDB" id="8678477at2"/>
<dbReference type="AlphaFoldDB" id="A0A853FEZ3"/>
<dbReference type="EMBL" id="JACCEW010000006">
    <property type="protein sequence ID" value="NYT38623.1"/>
    <property type="molecule type" value="Genomic_DNA"/>
</dbReference>
<feature type="signal peptide" evidence="2">
    <location>
        <begin position="1"/>
        <end position="25"/>
    </location>
</feature>
<comment type="caution">
    <text evidence="3">The sequence shown here is derived from an EMBL/GenBank/DDBJ whole genome shotgun (WGS) entry which is preliminary data.</text>
</comment>
<keyword evidence="2" id="KW-0732">Signal</keyword>
<evidence type="ECO:0000256" key="1">
    <source>
        <dbReference type="ARBA" id="ARBA00006987"/>
    </source>
</evidence>
<protein>
    <submittedName>
        <fullName evidence="3">Tripartite tricarboxylate transporter substrate binding protein</fullName>
    </submittedName>
</protein>
<dbReference type="Gene3D" id="3.40.190.10">
    <property type="entry name" value="Periplasmic binding protein-like II"/>
    <property type="match status" value="1"/>
</dbReference>
<dbReference type="RefSeq" id="WP_129970773.1">
    <property type="nucleotide sequence ID" value="NZ_JACCEW010000006.1"/>
</dbReference>
<dbReference type="Pfam" id="PF03401">
    <property type="entry name" value="TctC"/>
    <property type="match status" value="1"/>
</dbReference>
<reference evidence="3 4" key="1">
    <citation type="submission" date="2020-07" db="EMBL/GenBank/DDBJ databases">
        <title>Taxonomic revisions and descriptions of new bacterial species based on genomic comparisons in the high-G+C-content subgroup of the family Alcaligenaceae.</title>
        <authorList>
            <person name="Szabo A."/>
            <person name="Felfoldi T."/>
        </authorList>
    </citation>
    <scope>NUCLEOTIDE SEQUENCE [LARGE SCALE GENOMIC DNA]</scope>
    <source>
        <strain evidence="3 4">DSM 25264</strain>
    </source>
</reference>
<evidence type="ECO:0000256" key="2">
    <source>
        <dbReference type="SAM" id="SignalP"/>
    </source>
</evidence>
<dbReference type="Gene3D" id="3.40.190.150">
    <property type="entry name" value="Bordetella uptake gene, domain 1"/>
    <property type="match status" value="1"/>
</dbReference>
<feature type="chain" id="PRO_5032839129" evidence="2">
    <location>
        <begin position="26"/>
        <end position="324"/>
    </location>
</feature>
<dbReference type="PIRSF" id="PIRSF017082">
    <property type="entry name" value="YflP"/>
    <property type="match status" value="1"/>
</dbReference>
<dbReference type="SUPFAM" id="SSF53850">
    <property type="entry name" value="Periplasmic binding protein-like II"/>
    <property type="match status" value="1"/>
</dbReference>
<dbReference type="PROSITE" id="PS51257">
    <property type="entry name" value="PROKAR_LIPOPROTEIN"/>
    <property type="match status" value="1"/>
</dbReference>
<name>A0A853FEZ3_9BURK</name>
<dbReference type="InterPro" id="IPR042100">
    <property type="entry name" value="Bug_dom1"/>
</dbReference>
<evidence type="ECO:0000313" key="4">
    <source>
        <dbReference type="Proteomes" id="UP000580517"/>
    </source>
</evidence>
<accession>A0A853FEZ3</accession>
<evidence type="ECO:0000313" key="3">
    <source>
        <dbReference type="EMBL" id="NYT38623.1"/>
    </source>
</evidence>
<dbReference type="PANTHER" id="PTHR42928:SF5">
    <property type="entry name" value="BLR1237 PROTEIN"/>
    <property type="match status" value="1"/>
</dbReference>
<dbReference type="InterPro" id="IPR005064">
    <property type="entry name" value="BUG"/>
</dbReference>
<proteinExistence type="inferred from homology"/>
<dbReference type="PANTHER" id="PTHR42928">
    <property type="entry name" value="TRICARBOXYLATE-BINDING PROTEIN"/>
    <property type="match status" value="1"/>
</dbReference>
<dbReference type="CDD" id="cd13578">
    <property type="entry name" value="PBP2_Bug27"/>
    <property type="match status" value="1"/>
</dbReference>
<keyword evidence="4" id="KW-1185">Reference proteome</keyword>
<comment type="similarity">
    <text evidence="1">Belongs to the UPF0065 (bug) family.</text>
</comment>
<gene>
    <name evidence="3" type="ORF">H0A68_17210</name>
</gene>
<dbReference type="Proteomes" id="UP000580517">
    <property type="component" value="Unassembled WGS sequence"/>
</dbReference>
<organism evidence="3 4">
    <name type="scientific">Allopusillimonas soli</name>
    <dbReference type="NCBI Taxonomy" id="659016"/>
    <lineage>
        <taxon>Bacteria</taxon>
        <taxon>Pseudomonadati</taxon>
        <taxon>Pseudomonadota</taxon>
        <taxon>Betaproteobacteria</taxon>
        <taxon>Burkholderiales</taxon>
        <taxon>Alcaligenaceae</taxon>
        <taxon>Allopusillimonas</taxon>
    </lineage>
</organism>
<sequence>MFKKSIPLAAALAASCALLSGPVQAAGYPAQPVRVVVPWPAGGLVDLLARSVADKAQASLGVPMIVENKPGAGGAIGAGEVARAAPDGYTVMLTTSAMNMNAAIRKGLTYDVEKSFVPIAVAAYTSLILVTSPNGPDSVQALIDQARKQPGKLTYASAGVGTPGHFAGEMLKSAQHIDVVHVPYKGGPPAMVDQISGRVDYHFANAVVALPQIKDGKIKALAVASAHRVPQLPDVPTMAEAGVQGFDLDQWLGYLAPAGTPPEVVKTLHDAITAAAQDKSLQASLVKNGMRAAEPMSPDAFKTYLHDDYAKWKSVAKASDIHLD</sequence>